<comment type="function">
    <text evidence="6">Negative regulator of FtsZ ring formation; modulates the frequency and position of FtsZ ring formation. Inhibits FtsZ ring formation at polar sites. Interacts either with FtsZ or with one of its binding partners to promote depolymerization.</text>
</comment>
<accession>A0A1Q2D7P6</accession>
<reference evidence="7 8" key="1">
    <citation type="journal article" date="2010" name="Int. J. Syst. Evol. Microbiol.">
        <title>Vagococcus penaei sp. nov., isolated from spoilage microbiota of cooked shrimp (Penaeus vannamei).</title>
        <authorList>
            <person name="Jaffres E."/>
            <person name="Prevost H."/>
            <person name="Rossero A."/>
            <person name="Joffraud J.J."/>
            <person name="Dousset X."/>
        </authorList>
    </citation>
    <scope>NUCLEOTIDE SEQUENCE [LARGE SCALE GENOMIC DNA]</scope>
    <source>
        <strain evidence="7 8">CD276</strain>
    </source>
</reference>
<dbReference type="AlphaFoldDB" id="A0A1Q2D7P6"/>
<dbReference type="RefSeq" id="WP_077276453.1">
    <property type="nucleotide sequence ID" value="NZ_CP019609.1"/>
</dbReference>
<keyword evidence="8" id="KW-1185">Reference proteome</keyword>
<keyword evidence="6" id="KW-0131">Cell cycle</keyword>
<protein>
    <recommendedName>
        <fullName evidence="6">Septation ring formation regulator EzrA</fullName>
    </recommendedName>
</protein>
<dbReference type="KEGG" id="vpi:BW732_09155"/>
<feature type="topological domain" description="Cytoplasmic" evidence="6">
    <location>
        <begin position="29"/>
        <end position="575"/>
    </location>
</feature>
<evidence type="ECO:0000256" key="3">
    <source>
        <dbReference type="ARBA" id="ARBA00023054"/>
    </source>
</evidence>
<comment type="subcellular location">
    <subcellularLocation>
        <location evidence="6">Cell membrane</location>
        <topology evidence="6">Single-pass membrane protein</topology>
    </subcellularLocation>
    <text evidence="6">Colocalized with FtsZ to the nascent septal site.</text>
</comment>
<dbReference type="GO" id="GO:0000917">
    <property type="term" value="P:division septum assembly"/>
    <property type="evidence" value="ECO:0007669"/>
    <property type="project" value="UniProtKB-KW"/>
</dbReference>
<dbReference type="Proteomes" id="UP000188246">
    <property type="component" value="Chromosome"/>
</dbReference>
<keyword evidence="5 6" id="KW-0717">Septation</keyword>
<comment type="similarity">
    <text evidence="6">Belongs to the EzrA family.</text>
</comment>
<dbReference type="Pfam" id="PF06160">
    <property type="entry name" value="EzrA"/>
    <property type="match status" value="1"/>
</dbReference>
<evidence type="ECO:0000313" key="7">
    <source>
        <dbReference type="EMBL" id="AQP54377.1"/>
    </source>
</evidence>
<dbReference type="Gene3D" id="1.20.5.300">
    <property type="match status" value="1"/>
</dbReference>
<name>A0A1Q2D7P6_9ENTE</name>
<keyword evidence="3 6" id="KW-0175">Coiled coil</keyword>
<dbReference type="STRING" id="633807.BW732_09155"/>
<keyword evidence="2 6" id="KW-1133">Transmembrane helix</keyword>
<keyword evidence="4 6" id="KW-0472">Membrane</keyword>
<dbReference type="GO" id="GO:0005940">
    <property type="term" value="C:septin ring"/>
    <property type="evidence" value="ECO:0007669"/>
    <property type="project" value="InterPro"/>
</dbReference>
<evidence type="ECO:0000256" key="5">
    <source>
        <dbReference type="ARBA" id="ARBA00023210"/>
    </source>
</evidence>
<dbReference type="GO" id="GO:0000921">
    <property type="term" value="P:septin ring assembly"/>
    <property type="evidence" value="ECO:0007669"/>
    <property type="project" value="InterPro"/>
</dbReference>
<sequence length="575" mass="67854">MNNNKLWLWMLLIVIVLAVLVYLAAFFMRRKNHDQLEELERRKLALFDLPVLEEIDDVKKMHLVGQSQNTFREWNQKWVDISTISFAELESLIFDIENLNETFRFMKVKDAISEANVTIDNMEREVEEIRQGLRELAESEERNSEAVQKALDAYEEMSQSVTSDPERYGVAYKELEKQIQGIDREFTQFRALNTAGDPMEARVVLEDAEDSTYHLKKIIDQIPPLFDTLDKVFPKQLKEIKDGYETLKKDHYIFESDIIPTSVEKIEGRVHSTLMNLEKLEVENVEKLNVDIAKEIDQLYDIMEKEIESRHFVNDNKNVLANFLTHTEENNQRLVIELDHIAQSYILTHNEIGKVRSFQSQMEEIRNELTTANKKLEEKTAIFSQVANFYKDSLAQLKDIEAEQMKIDHAIKDFAPRERKAIKKIDDYELELRNLKRYIEKQRLPGIPNNYLEFFFVTSERIEELSKELNKIRIDMNHIDRLLQSCDDDIVSLKERTDNLIDNASLTEQMIQYANRFRFSNPEIKNAIDKSMSLFAREYNYQESLDVISEAIDRIEPGVTDRIRKYYLNNKEDMM</sequence>
<keyword evidence="6" id="KW-0132">Cell division</keyword>
<feature type="coiled-coil region" evidence="6">
    <location>
        <begin position="105"/>
        <end position="192"/>
    </location>
</feature>
<keyword evidence="6" id="KW-1003">Cell membrane</keyword>
<feature type="topological domain" description="Extracellular" evidence="6">
    <location>
        <begin position="1"/>
        <end position="9"/>
    </location>
</feature>
<dbReference type="EMBL" id="CP019609">
    <property type="protein sequence ID" value="AQP54377.1"/>
    <property type="molecule type" value="Genomic_DNA"/>
</dbReference>
<organism evidence="7 8">
    <name type="scientific">Vagococcus penaei</name>
    <dbReference type="NCBI Taxonomy" id="633807"/>
    <lineage>
        <taxon>Bacteria</taxon>
        <taxon>Bacillati</taxon>
        <taxon>Bacillota</taxon>
        <taxon>Bacilli</taxon>
        <taxon>Lactobacillales</taxon>
        <taxon>Enterococcaceae</taxon>
        <taxon>Vagococcus</taxon>
    </lineage>
</organism>
<dbReference type="HAMAP" id="MF_00728">
    <property type="entry name" value="EzrA"/>
    <property type="match status" value="1"/>
</dbReference>
<evidence type="ECO:0000256" key="4">
    <source>
        <dbReference type="ARBA" id="ARBA00023136"/>
    </source>
</evidence>
<feature type="coiled-coil region" evidence="6">
    <location>
        <begin position="355"/>
        <end position="382"/>
    </location>
</feature>
<keyword evidence="1 6" id="KW-0812">Transmembrane</keyword>
<evidence type="ECO:0000256" key="1">
    <source>
        <dbReference type="ARBA" id="ARBA00022692"/>
    </source>
</evidence>
<dbReference type="GO" id="GO:0005886">
    <property type="term" value="C:plasma membrane"/>
    <property type="evidence" value="ECO:0007669"/>
    <property type="project" value="UniProtKB-SubCell"/>
</dbReference>
<dbReference type="InterPro" id="IPR010379">
    <property type="entry name" value="EzrA"/>
</dbReference>
<gene>
    <name evidence="6" type="primary">ezrA</name>
    <name evidence="7" type="ORF">BW732_09155</name>
</gene>
<evidence type="ECO:0000256" key="6">
    <source>
        <dbReference type="HAMAP-Rule" id="MF_00728"/>
    </source>
</evidence>
<evidence type="ECO:0000313" key="8">
    <source>
        <dbReference type="Proteomes" id="UP000188246"/>
    </source>
</evidence>
<proteinExistence type="inferred from homology"/>
<dbReference type="OrthoDB" id="1654473at2"/>
<evidence type="ECO:0000256" key="2">
    <source>
        <dbReference type="ARBA" id="ARBA00022989"/>
    </source>
</evidence>